<dbReference type="Pfam" id="PF00117">
    <property type="entry name" value="GATase"/>
    <property type="match status" value="1"/>
</dbReference>
<keyword evidence="2" id="KW-0315">Glutamine amidotransferase</keyword>
<dbReference type="InterPro" id="IPR044992">
    <property type="entry name" value="ChyE-like"/>
</dbReference>
<dbReference type="RefSeq" id="WP_243478026.1">
    <property type="nucleotide sequence ID" value="NZ_CP063982.1"/>
</dbReference>
<dbReference type="PROSITE" id="PS51273">
    <property type="entry name" value="GATASE_TYPE_1"/>
    <property type="match status" value="1"/>
</dbReference>
<dbReference type="Gene3D" id="3.40.50.880">
    <property type="match status" value="1"/>
</dbReference>
<dbReference type="PANTHER" id="PTHR42695:SF5">
    <property type="entry name" value="GLUTAMINE AMIDOTRANSFERASE YLR126C-RELATED"/>
    <property type="match status" value="1"/>
</dbReference>
<dbReference type="InterPro" id="IPR029062">
    <property type="entry name" value="Class_I_gatase-like"/>
</dbReference>
<organism evidence="2 3">
    <name type="scientific">Orrella daihaiensis</name>
    <dbReference type="NCBI Taxonomy" id="2782176"/>
    <lineage>
        <taxon>Bacteria</taxon>
        <taxon>Pseudomonadati</taxon>
        <taxon>Pseudomonadota</taxon>
        <taxon>Betaproteobacteria</taxon>
        <taxon>Burkholderiales</taxon>
        <taxon>Alcaligenaceae</taxon>
        <taxon>Orrella</taxon>
    </lineage>
</organism>
<reference evidence="2 3" key="1">
    <citation type="submission" date="2020-11" db="EMBL/GenBank/DDBJ databases">
        <title>Algicoccus daihaiensis sp.nov., isolated from Daihai Lake in Inner Mongolia.</title>
        <authorList>
            <person name="Kai J."/>
        </authorList>
    </citation>
    <scope>NUCLEOTIDE SEQUENCE [LARGE SCALE GENOMIC DNA]</scope>
    <source>
        <strain evidence="3">f23</strain>
    </source>
</reference>
<evidence type="ECO:0000313" key="2">
    <source>
        <dbReference type="EMBL" id="UOD49782.1"/>
    </source>
</evidence>
<feature type="domain" description="Glutamine amidotransferase" evidence="1">
    <location>
        <begin position="24"/>
        <end position="190"/>
    </location>
</feature>
<dbReference type="PANTHER" id="PTHR42695">
    <property type="entry name" value="GLUTAMINE AMIDOTRANSFERASE YLR126C-RELATED"/>
    <property type="match status" value="1"/>
</dbReference>
<dbReference type="Proteomes" id="UP000831607">
    <property type="component" value="Chromosome"/>
</dbReference>
<keyword evidence="3" id="KW-1185">Reference proteome</keyword>
<dbReference type="CDD" id="cd01741">
    <property type="entry name" value="GATase1_1"/>
    <property type="match status" value="1"/>
</dbReference>
<dbReference type="EMBL" id="CP063982">
    <property type="protein sequence ID" value="UOD49782.1"/>
    <property type="molecule type" value="Genomic_DNA"/>
</dbReference>
<evidence type="ECO:0000259" key="1">
    <source>
        <dbReference type="Pfam" id="PF00117"/>
    </source>
</evidence>
<gene>
    <name evidence="2" type="ORF">DHf2319_10010</name>
</gene>
<sequence>MTNMADFIYLNNWDREQPPTRFEQALGTSGLSVTMYRTVQGELPNTAAIQKARGVFVSASVAGAYDGDAWIDALGETLRQLASQEVPMLGLCFGAQVLAWALVGKDQVFKRADRETGYGEIQLTDAGKKDLLTQGLAHQMRTFMWHGDEVRADHPDIIVLANNDVCANHLWRWRRGPVWGIQPHPEMDQTHICEFLHKNREWFVAEGKDVEPILNSLEPNDQLAPIFDRFLALVKNR</sequence>
<evidence type="ECO:0000313" key="3">
    <source>
        <dbReference type="Proteomes" id="UP000831607"/>
    </source>
</evidence>
<dbReference type="InterPro" id="IPR017926">
    <property type="entry name" value="GATASE"/>
</dbReference>
<proteinExistence type="predicted"/>
<accession>A0ABY4AHM7</accession>
<name>A0ABY4AHM7_9BURK</name>
<protein>
    <submittedName>
        <fullName evidence="2">Type 1 glutamine amidotransferase</fullName>
    </submittedName>
</protein>
<dbReference type="SUPFAM" id="SSF52317">
    <property type="entry name" value="Class I glutamine amidotransferase-like"/>
    <property type="match status" value="1"/>
</dbReference>